<dbReference type="Proteomes" id="UP001434883">
    <property type="component" value="Unassembled WGS sequence"/>
</dbReference>
<evidence type="ECO:0000313" key="1">
    <source>
        <dbReference type="EMBL" id="MEQ2208281.1"/>
    </source>
</evidence>
<evidence type="ECO:0000313" key="2">
    <source>
        <dbReference type="Proteomes" id="UP001434883"/>
    </source>
</evidence>
<keyword evidence="2" id="KW-1185">Reference proteome</keyword>
<comment type="caution">
    <text evidence="1">The sequence shown here is derived from an EMBL/GenBank/DDBJ whole genome shotgun (WGS) entry which is preliminary data.</text>
</comment>
<name>A0ABV0RKP6_9TELE</name>
<organism evidence="1 2">
    <name type="scientific">Xenoophorus captivus</name>
    <dbReference type="NCBI Taxonomy" id="1517983"/>
    <lineage>
        <taxon>Eukaryota</taxon>
        <taxon>Metazoa</taxon>
        <taxon>Chordata</taxon>
        <taxon>Craniata</taxon>
        <taxon>Vertebrata</taxon>
        <taxon>Euteleostomi</taxon>
        <taxon>Actinopterygii</taxon>
        <taxon>Neopterygii</taxon>
        <taxon>Teleostei</taxon>
        <taxon>Neoteleostei</taxon>
        <taxon>Acanthomorphata</taxon>
        <taxon>Ovalentaria</taxon>
        <taxon>Atherinomorphae</taxon>
        <taxon>Cyprinodontiformes</taxon>
        <taxon>Goodeidae</taxon>
        <taxon>Xenoophorus</taxon>
    </lineage>
</organism>
<sequence>MTTRSQFQPQSLGKVQVTQNSRLFHQIYFLPHSEDSHWTKTWNKSDITNTFLQKLVRKVVKGVDGNTEGTAEISGCLLHVTRVSCDLYMSGLNNKAAKKKDLAKSPKPSEGMCYGLMTP</sequence>
<reference evidence="1 2" key="1">
    <citation type="submission" date="2021-06" db="EMBL/GenBank/DDBJ databases">
        <authorList>
            <person name="Palmer J.M."/>
        </authorList>
    </citation>
    <scope>NUCLEOTIDE SEQUENCE [LARGE SCALE GENOMIC DNA]</scope>
    <source>
        <strain evidence="1 2">XC_2019</strain>
        <tissue evidence="1">Muscle</tissue>
    </source>
</reference>
<gene>
    <name evidence="1" type="ORF">XENOCAPTIV_014472</name>
</gene>
<accession>A0ABV0RKP6</accession>
<dbReference type="EMBL" id="JAHRIN010050443">
    <property type="protein sequence ID" value="MEQ2208281.1"/>
    <property type="molecule type" value="Genomic_DNA"/>
</dbReference>
<proteinExistence type="predicted"/>
<protein>
    <submittedName>
        <fullName evidence="1">Uncharacterized protein</fullName>
    </submittedName>
</protein>